<organism evidence="3 4">
    <name type="scientific">Streptomyces lomondensis</name>
    <dbReference type="NCBI Taxonomy" id="68229"/>
    <lineage>
        <taxon>Bacteria</taxon>
        <taxon>Bacillati</taxon>
        <taxon>Actinomycetota</taxon>
        <taxon>Actinomycetes</taxon>
        <taxon>Kitasatosporales</taxon>
        <taxon>Streptomycetaceae</taxon>
        <taxon>Streptomyces</taxon>
    </lineage>
</organism>
<accession>A0ABQ2X3E7</accession>
<feature type="transmembrane region" description="Helical" evidence="2">
    <location>
        <begin position="302"/>
        <end position="324"/>
    </location>
</feature>
<keyword evidence="2" id="KW-0472">Membrane</keyword>
<feature type="transmembrane region" description="Helical" evidence="2">
    <location>
        <begin position="236"/>
        <end position="264"/>
    </location>
</feature>
<keyword evidence="4" id="KW-1185">Reference proteome</keyword>
<evidence type="ECO:0008006" key="5">
    <source>
        <dbReference type="Google" id="ProtNLM"/>
    </source>
</evidence>
<feature type="transmembrane region" description="Helical" evidence="2">
    <location>
        <begin position="276"/>
        <end position="296"/>
    </location>
</feature>
<dbReference type="RefSeq" id="WP_190050535.1">
    <property type="nucleotide sequence ID" value="NZ_BMWC01000003.1"/>
</dbReference>
<evidence type="ECO:0000256" key="2">
    <source>
        <dbReference type="SAM" id="Phobius"/>
    </source>
</evidence>
<comment type="caution">
    <text evidence="3">The sequence shown here is derived from an EMBL/GenBank/DDBJ whole genome shotgun (WGS) entry which is preliminary data.</text>
</comment>
<dbReference type="EMBL" id="BMWC01000003">
    <property type="protein sequence ID" value="GGW96865.1"/>
    <property type="molecule type" value="Genomic_DNA"/>
</dbReference>
<reference evidence="4" key="1">
    <citation type="journal article" date="2019" name="Int. J. Syst. Evol. Microbiol.">
        <title>The Global Catalogue of Microorganisms (GCM) 10K type strain sequencing project: providing services to taxonomists for standard genome sequencing and annotation.</title>
        <authorList>
            <consortium name="The Broad Institute Genomics Platform"/>
            <consortium name="The Broad Institute Genome Sequencing Center for Infectious Disease"/>
            <person name="Wu L."/>
            <person name="Ma J."/>
        </authorList>
    </citation>
    <scope>NUCLEOTIDE SEQUENCE [LARGE SCALE GENOMIC DNA]</scope>
    <source>
        <strain evidence="4">JCM 4866</strain>
    </source>
</reference>
<sequence length="428" mass="44039">METSRRSRAWRPRLPKSVPAVLLGALGALVLGTVIGLAADPSPLVGTTGYVFATGLLLAVGLYGSTYGIDLADLRRDLRGVVAAVTLGVVLKAGMVSGVMVLAFDRPEYLILGIVVAQIDPLSVAALSRDGHMSQRARSLLTAWASFDDPMTVLLTLYVAGYAYTAAGHAGTPSVVGGGARGYALGLVLNALLLAGALLVWWAGGRLWSARARKEREASGEPPEEPGSPRRPATPLAALLVVVMLLLAAANMLMLAVAVAGLFLRAKAFARPLARAVAGAFLLATALLGLFVAQGVSFAPGLLLGAAAFAAQAVVAMLLMPLFVRGLSGRDRILLGIGQQNGLTAVLLALTLERDFPGTVGIVAPAVVTVNLLHYGTRIAFGCWSRHQAGKHRQPAAGQERLPRPPAAGGGRAGGAPAPTTDGLRSSA</sequence>
<keyword evidence="2" id="KW-0812">Transmembrane</keyword>
<feature type="transmembrane region" description="Helical" evidence="2">
    <location>
        <begin position="81"/>
        <end position="103"/>
    </location>
</feature>
<keyword evidence="2" id="KW-1133">Transmembrane helix</keyword>
<feature type="region of interest" description="Disordered" evidence="1">
    <location>
        <begin position="392"/>
        <end position="428"/>
    </location>
</feature>
<feature type="transmembrane region" description="Helical" evidence="2">
    <location>
        <begin position="48"/>
        <end position="69"/>
    </location>
</feature>
<evidence type="ECO:0000313" key="3">
    <source>
        <dbReference type="EMBL" id="GGW96865.1"/>
    </source>
</evidence>
<feature type="transmembrane region" description="Helical" evidence="2">
    <location>
        <begin position="183"/>
        <end position="204"/>
    </location>
</feature>
<name>A0ABQ2X3E7_9ACTN</name>
<protein>
    <recommendedName>
        <fullName evidence="5">Cation/H+ exchanger domain-containing protein</fullName>
    </recommendedName>
</protein>
<proteinExistence type="predicted"/>
<evidence type="ECO:0000313" key="4">
    <source>
        <dbReference type="Proteomes" id="UP000617743"/>
    </source>
</evidence>
<gene>
    <name evidence="3" type="ORF">GCM10010383_28300</name>
</gene>
<dbReference type="Proteomes" id="UP000617743">
    <property type="component" value="Unassembled WGS sequence"/>
</dbReference>
<evidence type="ECO:0000256" key="1">
    <source>
        <dbReference type="SAM" id="MobiDB-lite"/>
    </source>
</evidence>